<dbReference type="InParanoid" id="A0A1X2HDR8"/>
<evidence type="ECO:0000313" key="3">
    <source>
        <dbReference type="EMBL" id="ORY96963.1"/>
    </source>
</evidence>
<name>A0A1X2HDR8_SYNRA</name>
<feature type="compositionally biased region" description="Pro residues" evidence="2">
    <location>
        <begin position="439"/>
        <end position="452"/>
    </location>
</feature>
<organism evidence="3 4">
    <name type="scientific">Syncephalastrum racemosum</name>
    <name type="common">Filamentous fungus</name>
    <dbReference type="NCBI Taxonomy" id="13706"/>
    <lineage>
        <taxon>Eukaryota</taxon>
        <taxon>Fungi</taxon>
        <taxon>Fungi incertae sedis</taxon>
        <taxon>Mucoromycota</taxon>
        <taxon>Mucoromycotina</taxon>
        <taxon>Mucoromycetes</taxon>
        <taxon>Mucorales</taxon>
        <taxon>Syncephalastraceae</taxon>
        <taxon>Syncephalastrum</taxon>
    </lineage>
</organism>
<protein>
    <recommendedName>
        <fullName evidence="5">Retrotransposon gag domain-containing protein</fullName>
    </recommendedName>
</protein>
<proteinExistence type="predicted"/>
<evidence type="ECO:0008006" key="5">
    <source>
        <dbReference type="Google" id="ProtNLM"/>
    </source>
</evidence>
<keyword evidence="1" id="KW-0175">Coiled coil</keyword>
<feature type="compositionally biased region" description="Basic residues" evidence="2">
    <location>
        <begin position="491"/>
        <end position="502"/>
    </location>
</feature>
<feature type="region of interest" description="Disordered" evidence="2">
    <location>
        <begin position="194"/>
        <end position="257"/>
    </location>
</feature>
<feature type="region of interest" description="Disordered" evidence="2">
    <location>
        <begin position="423"/>
        <end position="526"/>
    </location>
</feature>
<feature type="compositionally biased region" description="Polar residues" evidence="2">
    <location>
        <begin position="471"/>
        <end position="482"/>
    </location>
</feature>
<reference evidence="3 4" key="1">
    <citation type="submission" date="2016-07" db="EMBL/GenBank/DDBJ databases">
        <title>Pervasive Adenine N6-methylation of Active Genes in Fungi.</title>
        <authorList>
            <consortium name="DOE Joint Genome Institute"/>
            <person name="Mondo S.J."/>
            <person name="Dannebaum R.O."/>
            <person name="Kuo R.C."/>
            <person name="Labutti K."/>
            <person name="Haridas S."/>
            <person name="Kuo A."/>
            <person name="Salamov A."/>
            <person name="Ahrendt S.R."/>
            <person name="Lipzen A."/>
            <person name="Sullivan W."/>
            <person name="Andreopoulos W.B."/>
            <person name="Clum A."/>
            <person name="Lindquist E."/>
            <person name="Daum C."/>
            <person name="Ramamoorthy G.K."/>
            <person name="Gryganskyi A."/>
            <person name="Culley D."/>
            <person name="Magnuson J.K."/>
            <person name="James T.Y."/>
            <person name="O'Malley M.A."/>
            <person name="Stajich J.E."/>
            <person name="Spatafora J.W."/>
            <person name="Visel A."/>
            <person name="Grigoriev I.V."/>
        </authorList>
    </citation>
    <scope>NUCLEOTIDE SEQUENCE [LARGE SCALE GENOMIC DNA]</scope>
    <source>
        <strain evidence="3 4">NRRL 2496</strain>
    </source>
</reference>
<sequence>MSQPSSERDLWSFDNTLQDMVARGQVPLSASSNPASYLTTSSHTHLLRFGSVSVSIQNRTVPTDKKPYSDRPTSSGPPPPAPMLTTYGPFFPSHDLRHREPQEENIGQIFLHQSYRDQTDQTIEELRQQVRQLALELSNTQQNMQQTPEPPPMPMDQIFAQMTTQQERQHLQQMEQLQRQNDNIQQFIALATAPPIPHHSHPGSQASGQASPRSRSDSETSLYLEPPENPTSGTRRQAAHIQAQEEGDGSGQQQQTASIGHNKIQIPFFYGTNSAHTANAWLIAFETACDYNGWDDRQSAREMGPRLQESAAYWWYSLTDDVKNSYALAKNRFIAFFGGGEDSSTAALTELRVLKQGQTPFHTFGPYLRVLLMRAMPNMPENMRLNYLYSTARCDLAKRVMLKQPTTLDAAFSAALIEERVNAQSAMQQDDAQAKNAWPPSPLHIPPAPPSAPREHTLSSGVEPMDIGARRNNSQPLSNVNAQGRDEYRARRPRRRQRRSKTSKTPESTSTPNAESTAFDNPTTRN</sequence>
<feature type="compositionally biased region" description="Low complexity" evidence="2">
    <location>
        <begin position="503"/>
        <end position="512"/>
    </location>
</feature>
<comment type="caution">
    <text evidence="3">The sequence shown here is derived from an EMBL/GenBank/DDBJ whole genome shotgun (WGS) entry which is preliminary data.</text>
</comment>
<accession>A0A1X2HDR8</accession>
<feature type="compositionally biased region" description="Polar residues" evidence="2">
    <location>
        <begin position="513"/>
        <end position="526"/>
    </location>
</feature>
<dbReference type="STRING" id="13706.A0A1X2HDR8"/>
<feature type="coiled-coil region" evidence="1">
    <location>
        <begin position="116"/>
        <end position="180"/>
    </location>
</feature>
<feature type="compositionally biased region" description="Polar residues" evidence="2">
    <location>
        <begin position="202"/>
        <end position="213"/>
    </location>
</feature>
<keyword evidence="4" id="KW-1185">Reference proteome</keyword>
<feature type="region of interest" description="Disordered" evidence="2">
    <location>
        <begin position="58"/>
        <end position="83"/>
    </location>
</feature>
<evidence type="ECO:0000256" key="1">
    <source>
        <dbReference type="SAM" id="Coils"/>
    </source>
</evidence>
<gene>
    <name evidence="3" type="ORF">BCR43DRAFT_515324</name>
</gene>
<evidence type="ECO:0000256" key="2">
    <source>
        <dbReference type="SAM" id="MobiDB-lite"/>
    </source>
</evidence>
<dbReference type="AlphaFoldDB" id="A0A1X2HDR8"/>
<dbReference type="Proteomes" id="UP000242180">
    <property type="component" value="Unassembled WGS sequence"/>
</dbReference>
<evidence type="ECO:0000313" key="4">
    <source>
        <dbReference type="Proteomes" id="UP000242180"/>
    </source>
</evidence>
<dbReference type="EMBL" id="MCGN01000005">
    <property type="protein sequence ID" value="ORY96963.1"/>
    <property type="molecule type" value="Genomic_DNA"/>
</dbReference>